<proteinExistence type="predicted"/>
<protein>
    <submittedName>
        <fullName evidence="2">Uncharacterized protein</fullName>
    </submittedName>
</protein>
<accession>A0A914WCZ2</accession>
<name>A0A914WCZ2_9BILA</name>
<keyword evidence="1" id="KW-1185">Reference proteome</keyword>
<reference evidence="2" key="1">
    <citation type="submission" date="2022-11" db="UniProtKB">
        <authorList>
            <consortium name="WormBaseParasite"/>
        </authorList>
    </citation>
    <scope>IDENTIFICATION</scope>
</reference>
<dbReference type="Proteomes" id="UP000887566">
    <property type="component" value="Unplaced"/>
</dbReference>
<evidence type="ECO:0000313" key="2">
    <source>
        <dbReference type="WBParaSite" id="PSAMB.scaffold3666size17354.g22197.t1"/>
    </source>
</evidence>
<sequence>MLMEGRFVARPGFSLERSDCLRQAGIVRSLITISFAYPSSAVPHIACNRAVICGISSTVKLTSSHWMFSSS</sequence>
<organism evidence="1 2">
    <name type="scientific">Plectus sambesii</name>
    <dbReference type="NCBI Taxonomy" id="2011161"/>
    <lineage>
        <taxon>Eukaryota</taxon>
        <taxon>Metazoa</taxon>
        <taxon>Ecdysozoa</taxon>
        <taxon>Nematoda</taxon>
        <taxon>Chromadorea</taxon>
        <taxon>Plectida</taxon>
        <taxon>Plectina</taxon>
        <taxon>Plectoidea</taxon>
        <taxon>Plectidae</taxon>
        <taxon>Plectus</taxon>
    </lineage>
</organism>
<evidence type="ECO:0000313" key="1">
    <source>
        <dbReference type="Proteomes" id="UP000887566"/>
    </source>
</evidence>
<dbReference type="AlphaFoldDB" id="A0A914WCZ2"/>
<dbReference type="WBParaSite" id="PSAMB.scaffold3666size17354.g22197.t1">
    <property type="protein sequence ID" value="PSAMB.scaffold3666size17354.g22197.t1"/>
    <property type="gene ID" value="PSAMB.scaffold3666size17354.g22197"/>
</dbReference>